<keyword evidence="2" id="KW-1015">Disulfide bond</keyword>
<keyword evidence="1" id="KW-0732">Signal</keyword>
<dbReference type="InterPro" id="IPR009003">
    <property type="entry name" value="Peptidase_S1_PA"/>
</dbReference>
<dbReference type="EMBL" id="JANEYG010000001">
    <property type="protein sequence ID" value="KAJ8925735.1"/>
    <property type="molecule type" value="Genomic_DNA"/>
</dbReference>
<evidence type="ECO:0000313" key="8">
    <source>
        <dbReference type="Proteomes" id="UP001159042"/>
    </source>
</evidence>
<dbReference type="Gene3D" id="3.30.1640.30">
    <property type="match status" value="1"/>
</dbReference>
<dbReference type="Pfam" id="PF00089">
    <property type="entry name" value="Trypsin"/>
    <property type="match status" value="1"/>
</dbReference>
<sequence>EKSQCVKLQDCHPVVTFLNDAPKPFPDEVISAFHKFTCEFREEILDTLVCCPSQPVTIDKDGNILGPPPPPPNVANHPSLKYLPEDCGLIGISNKIIGGENAGIVEFPWMALLLYRTGETIVPNCGGTIINNKYILTAAHCLSNLPTPFVGVRVGDYQLSTEKDCVQEEHKRDKCIPPVQHLIPERIIIHPEYSTQSQVNDIALIRVTKMNYAENVRAVCLPTPEEIINDDFKTGYVSGWGYLGSNGSKADILQRVSLEKRNMSLCAEVYKDNPRLLVTANSYKRLCIGGKQRKDSCKGDSGGPLQVAANYNDEDKYFQRGIVSLGHRDCGTDNFPAIYTFVDRYVDWILDNINP</sequence>
<comment type="similarity">
    <text evidence="4">Belongs to the peptidase S1 family. CLIP subfamily.</text>
</comment>
<dbReference type="InterPro" id="IPR018114">
    <property type="entry name" value="TRYPSIN_HIS"/>
</dbReference>
<evidence type="ECO:0000313" key="7">
    <source>
        <dbReference type="EMBL" id="KAJ8925735.1"/>
    </source>
</evidence>
<feature type="non-terminal residue" evidence="7">
    <location>
        <position position="1"/>
    </location>
</feature>
<gene>
    <name evidence="7" type="ORF">NQ315_009583</name>
</gene>
<protein>
    <recommendedName>
        <fullName evidence="6">Peptidase S1 domain-containing protein</fullName>
    </recommendedName>
</protein>
<dbReference type="InterPro" id="IPR001314">
    <property type="entry name" value="Peptidase_S1A"/>
</dbReference>
<comment type="caution">
    <text evidence="7">The sequence shown here is derived from an EMBL/GenBank/DDBJ whole genome shotgun (WGS) entry which is preliminary data.</text>
</comment>
<dbReference type="InterPro" id="IPR001254">
    <property type="entry name" value="Trypsin_dom"/>
</dbReference>
<dbReference type="CDD" id="cd00190">
    <property type="entry name" value="Tryp_SPc"/>
    <property type="match status" value="1"/>
</dbReference>
<keyword evidence="3" id="KW-0325">Glycoprotein</keyword>
<keyword evidence="5" id="KW-0378">Hydrolase</keyword>
<dbReference type="PANTHER" id="PTHR24256">
    <property type="entry name" value="TRYPTASE-RELATED"/>
    <property type="match status" value="1"/>
</dbReference>
<dbReference type="Proteomes" id="UP001159042">
    <property type="component" value="Unassembled WGS sequence"/>
</dbReference>
<accession>A0AAV8WG61</accession>
<evidence type="ECO:0000259" key="6">
    <source>
        <dbReference type="PROSITE" id="PS50240"/>
    </source>
</evidence>
<keyword evidence="8" id="KW-1185">Reference proteome</keyword>
<dbReference type="PRINTS" id="PR00722">
    <property type="entry name" value="CHYMOTRYPSIN"/>
</dbReference>
<evidence type="ECO:0000256" key="2">
    <source>
        <dbReference type="ARBA" id="ARBA00023157"/>
    </source>
</evidence>
<evidence type="ECO:0000256" key="1">
    <source>
        <dbReference type="ARBA" id="ARBA00022729"/>
    </source>
</evidence>
<keyword evidence="5" id="KW-0720">Serine protease</keyword>
<reference evidence="7 8" key="1">
    <citation type="journal article" date="2023" name="Insect Mol. Biol.">
        <title>Genome sequencing provides insights into the evolution of gene families encoding plant cell wall-degrading enzymes in longhorned beetles.</title>
        <authorList>
            <person name="Shin N.R."/>
            <person name="Okamura Y."/>
            <person name="Kirsch R."/>
            <person name="Pauchet Y."/>
        </authorList>
    </citation>
    <scope>NUCLEOTIDE SEQUENCE [LARGE SCALE GENOMIC DNA]</scope>
    <source>
        <strain evidence="7">EAD_L_NR</strain>
    </source>
</reference>
<feature type="domain" description="Peptidase S1" evidence="6">
    <location>
        <begin position="96"/>
        <end position="354"/>
    </location>
</feature>
<dbReference type="InterPro" id="IPR043504">
    <property type="entry name" value="Peptidase_S1_PA_chymotrypsin"/>
</dbReference>
<proteinExistence type="inferred from homology"/>
<dbReference type="AlphaFoldDB" id="A0AAV8WG61"/>
<dbReference type="GO" id="GO:0004252">
    <property type="term" value="F:serine-type endopeptidase activity"/>
    <property type="evidence" value="ECO:0007669"/>
    <property type="project" value="InterPro"/>
</dbReference>
<dbReference type="GO" id="GO:0006508">
    <property type="term" value="P:proteolysis"/>
    <property type="evidence" value="ECO:0007669"/>
    <property type="project" value="UniProtKB-KW"/>
</dbReference>
<organism evidence="7 8">
    <name type="scientific">Exocentrus adspersus</name>
    <dbReference type="NCBI Taxonomy" id="1586481"/>
    <lineage>
        <taxon>Eukaryota</taxon>
        <taxon>Metazoa</taxon>
        <taxon>Ecdysozoa</taxon>
        <taxon>Arthropoda</taxon>
        <taxon>Hexapoda</taxon>
        <taxon>Insecta</taxon>
        <taxon>Pterygota</taxon>
        <taxon>Neoptera</taxon>
        <taxon>Endopterygota</taxon>
        <taxon>Coleoptera</taxon>
        <taxon>Polyphaga</taxon>
        <taxon>Cucujiformia</taxon>
        <taxon>Chrysomeloidea</taxon>
        <taxon>Cerambycidae</taxon>
        <taxon>Lamiinae</taxon>
        <taxon>Acanthocinini</taxon>
        <taxon>Exocentrus</taxon>
    </lineage>
</organism>
<evidence type="ECO:0000256" key="5">
    <source>
        <dbReference type="RuleBase" id="RU363034"/>
    </source>
</evidence>
<dbReference type="InterPro" id="IPR038565">
    <property type="entry name" value="CLIP_sf"/>
</dbReference>
<dbReference type="PROSITE" id="PS00134">
    <property type="entry name" value="TRYPSIN_HIS"/>
    <property type="match status" value="1"/>
</dbReference>
<dbReference type="SUPFAM" id="SSF50494">
    <property type="entry name" value="Trypsin-like serine proteases"/>
    <property type="match status" value="1"/>
</dbReference>
<dbReference type="InterPro" id="IPR051487">
    <property type="entry name" value="Ser/Thr_Proteases_Immune/Dev"/>
</dbReference>
<dbReference type="InterPro" id="IPR033116">
    <property type="entry name" value="TRYPSIN_SER"/>
</dbReference>
<dbReference type="PROSITE" id="PS00135">
    <property type="entry name" value="TRYPSIN_SER"/>
    <property type="match status" value="1"/>
</dbReference>
<name>A0AAV8WG61_9CUCU</name>
<keyword evidence="5" id="KW-0645">Protease</keyword>
<dbReference type="Gene3D" id="2.40.10.10">
    <property type="entry name" value="Trypsin-like serine proteases"/>
    <property type="match status" value="2"/>
</dbReference>
<dbReference type="PROSITE" id="PS50240">
    <property type="entry name" value="TRYPSIN_DOM"/>
    <property type="match status" value="1"/>
</dbReference>
<evidence type="ECO:0000256" key="3">
    <source>
        <dbReference type="ARBA" id="ARBA00023180"/>
    </source>
</evidence>
<evidence type="ECO:0000256" key="4">
    <source>
        <dbReference type="ARBA" id="ARBA00024195"/>
    </source>
</evidence>
<dbReference type="FunFam" id="2.40.10.10:FF:000028">
    <property type="entry name" value="Serine protease easter"/>
    <property type="match status" value="1"/>
</dbReference>
<dbReference type="SMART" id="SM00020">
    <property type="entry name" value="Tryp_SPc"/>
    <property type="match status" value="1"/>
</dbReference>